<evidence type="ECO:0000313" key="3">
    <source>
        <dbReference type="Proteomes" id="UP000005551"/>
    </source>
</evidence>
<evidence type="ECO:0000313" key="2">
    <source>
        <dbReference type="EMBL" id="EIM73358.1"/>
    </source>
</evidence>
<protein>
    <recommendedName>
        <fullName evidence="4">Lipoprotein</fullName>
    </recommendedName>
</protein>
<feature type="coiled-coil region" evidence="1">
    <location>
        <begin position="23"/>
        <end position="65"/>
    </location>
</feature>
<comment type="caution">
    <text evidence="2">The sequence shown here is derived from an EMBL/GenBank/DDBJ whole genome shotgun (WGS) entry which is preliminary data.</text>
</comment>
<dbReference type="EMBL" id="AJYA01000062">
    <property type="protein sequence ID" value="EIM73358.1"/>
    <property type="molecule type" value="Genomic_DNA"/>
</dbReference>
<proteinExistence type="predicted"/>
<reference evidence="2 3" key="1">
    <citation type="submission" date="2012-05" db="EMBL/GenBank/DDBJ databases">
        <title>Genome sequence of Nitritalea halalkaliphila LW7.</title>
        <authorList>
            <person name="Jangir P.K."/>
            <person name="Singh A."/>
            <person name="Shivaji S."/>
            <person name="Sharma R."/>
        </authorList>
    </citation>
    <scope>NUCLEOTIDE SEQUENCE [LARGE SCALE GENOMIC DNA]</scope>
    <source>
        <strain evidence="2 3">LW7</strain>
    </source>
</reference>
<accession>I5BUV6</accession>
<name>I5BUV6_9BACT</name>
<dbReference type="RefSeq" id="WP_009057164.1">
    <property type="nucleotide sequence ID" value="NZ_AJYA01000062.1"/>
</dbReference>
<organism evidence="2 3">
    <name type="scientific">Nitritalea halalkaliphila LW7</name>
    <dbReference type="NCBI Taxonomy" id="1189621"/>
    <lineage>
        <taxon>Bacteria</taxon>
        <taxon>Pseudomonadati</taxon>
        <taxon>Bacteroidota</taxon>
        <taxon>Cytophagia</taxon>
        <taxon>Cytophagales</taxon>
        <taxon>Cyclobacteriaceae</taxon>
        <taxon>Nitritalea</taxon>
    </lineage>
</organism>
<sequence>MKKLLGLLAVTGMLFTAACGEKEASEETEIEVIIEDMEEAAEEVIEEAEEMMEEAEEAIEDAVEA</sequence>
<gene>
    <name evidence="2" type="ORF">A3SI_18136</name>
</gene>
<evidence type="ECO:0008006" key="4">
    <source>
        <dbReference type="Google" id="ProtNLM"/>
    </source>
</evidence>
<keyword evidence="1" id="KW-0175">Coiled coil</keyword>
<evidence type="ECO:0000256" key="1">
    <source>
        <dbReference type="SAM" id="Coils"/>
    </source>
</evidence>
<dbReference type="Proteomes" id="UP000005551">
    <property type="component" value="Unassembled WGS sequence"/>
</dbReference>
<dbReference type="AlphaFoldDB" id="I5BUV6"/>
<dbReference type="STRING" id="1189621.A3SI_18136"/>
<dbReference type="PROSITE" id="PS51257">
    <property type="entry name" value="PROKAR_LIPOPROTEIN"/>
    <property type="match status" value="1"/>
</dbReference>
<keyword evidence="3" id="KW-1185">Reference proteome</keyword>